<comment type="similarity">
    <text evidence="3 17">Belongs to the isocitrate and isopropylmalate dehydrogenases family.</text>
</comment>
<keyword evidence="6 18" id="KW-0432">Leucine biosynthesis</keyword>
<evidence type="ECO:0000313" key="21">
    <source>
        <dbReference type="EMBL" id="KAJ1643309.1"/>
    </source>
</evidence>
<keyword evidence="7" id="KW-0028">Amino-acid biosynthesis</keyword>
<dbReference type="InterPro" id="IPR015928">
    <property type="entry name" value="Aconitase/3IPM_dehydase_swvl"/>
</dbReference>
<evidence type="ECO:0000256" key="12">
    <source>
        <dbReference type="ARBA" id="ARBA00023014"/>
    </source>
</evidence>
<dbReference type="InterPro" id="IPR004429">
    <property type="entry name" value="Isopropylmalate_DH"/>
</dbReference>
<dbReference type="InterPro" id="IPR024084">
    <property type="entry name" value="IsoPropMal-DH-like_dom"/>
</dbReference>
<dbReference type="PROSITE" id="PS00470">
    <property type="entry name" value="IDH_IMDH"/>
    <property type="match status" value="1"/>
</dbReference>
<keyword evidence="9" id="KW-0460">Magnesium</keyword>
<dbReference type="PANTHER" id="PTHR42979:SF1">
    <property type="entry name" value="3-ISOPROPYLMALATE DEHYDROGENASE"/>
    <property type="match status" value="1"/>
</dbReference>
<evidence type="ECO:0000256" key="16">
    <source>
        <dbReference type="ARBA" id="ARBA00023304"/>
    </source>
</evidence>
<dbReference type="Pfam" id="PF00180">
    <property type="entry name" value="Iso_dh"/>
    <property type="match status" value="1"/>
</dbReference>
<feature type="domain" description="Isopropylmalate dehydrogenase-like" evidence="20">
    <location>
        <begin position="6"/>
        <end position="376"/>
    </location>
</feature>
<evidence type="ECO:0000256" key="2">
    <source>
        <dbReference type="ARBA" id="ARBA00007185"/>
    </source>
</evidence>
<keyword evidence="22" id="KW-1185">Reference proteome</keyword>
<dbReference type="InterPro" id="IPR036008">
    <property type="entry name" value="Aconitase_4Fe-4S_dom"/>
</dbReference>
<evidence type="ECO:0000259" key="20">
    <source>
        <dbReference type="SMART" id="SM01329"/>
    </source>
</evidence>
<dbReference type="GO" id="GO:0051287">
    <property type="term" value="F:NAD binding"/>
    <property type="evidence" value="ECO:0007669"/>
    <property type="project" value="InterPro"/>
</dbReference>
<keyword evidence="10 17" id="KW-0560">Oxidoreductase</keyword>
<dbReference type="GO" id="GO:0005829">
    <property type="term" value="C:cytosol"/>
    <property type="evidence" value="ECO:0007669"/>
    <property type="project" value="TreeGrafter"/>
</dbReference>
<comment type="catalytic activity">
    <reaction evidence="18">
        <text>(2R,3S)-3-isopropylmalate + NAD(+) = 4-methyl-2-oxopentanoate + CO2 + NADH</text>
        <dbReference type="Rhea" id="RHEA:32271"/>
        <dbReference type="ChEBI" id="CHEBI:16526"/>
        <dbReference type="ChEBI" id="CHEBI:17865"/>
        <dbReference type="ChEBI" id="CHEBI:35121"/>
        <dbReference type="ChEBI" id="CHEBI:57540"/>
        <dbReference type="ChEBI" id="CHEBI:57945"/>
        <dbReference type="EC" id="1.1.1.85"/>
    </reaction>
</comment>
<evidence type="ECO:0000256" key="10">
    <source>
        <dbReference type="ARBA" id="ARBA00023002"/>
    </source>
</evidence>
<dbReference type="InterPro" id="IPR011827">
    <property type="entry name" value="LeuD_type2/HacB/DmdB"/>
</dbReference>
<dbReference type="InterPro" id="IPR033940">
    <property type="entry name" value="IPMI_Swivel"/>
</dbReference>
<dbReference type="Pfam" id="PF00694">
    <property type="entry name" value="Aconitase_C"/>
    <property type="match status" value="1"/>
</dbReference>
<dbReference type="AlphaFoldDB" id="A0A9W7XI59"/>
<gene>
    <name evidence="21" type="ORF">LPJ64_004911</name>
</gene>
<dbReference type="EMBL" id="JANBOH010000270">
    <property type="protein sequence ID" value="KAJ1643309.1"/>
    <property type="molecule type" value="Genomic_DNA"/>
</dbReference>
<keyword evidence="15" id="KW-0456">Lyase</keyword>
<evidence type="ECO:0000256" key="9">
    <source>
        <dbReference type="ARBA" id="ARBA00022842"/>
    </source>
</evidence>
<evidence type="ECO:0000256" key="6">
    <source>
        <dbReference type="ARBA" id="ARBA00022430"/>
    </source>
</evidence>
<evidence type="ECO:0000256" key="11">
    <source>
        <dbReference type="ARBA" id="ARBA00023004"/>
    </source>
</evidence>
<dbReference type="PANTHER" id="PTHR42979">
    <property type="entry name" value="3-ISOPROPYLMALATE DEHYDROGENASE"/>
    <property type="match status" value="1"/>
</dbReference>
<dbReference type="SUPFAM" id="SSF53732">
    <property type="entry name" value="Aconitase iron-sulfur domain"/>
    <property type="match status" value="1"/>
</dbReference>
<reference evidence="21" key="1">
    <citation type="submission" date="2022-07" db="EMBL/GenBank/DDBJ databases">
        <title>Phylogenomic reconstructions and comparative analyses of Kickxellomycotina fungi.</title>
        <authorList>
            <person name="Reynolds N.K."/>
            <person name="Stajich J.E."/>
            <person name="Barry K."/>
            <person name="Grigoriev I.V."/>
            <person name="Crous P."/>
            <person name="Smith M.E."/>
        </authorList>
    </citation>
    <scope>NUCLEOTIDE SEQUENCE</scope>
    <source>
        <strain evidence="21">NBRC 105413</strain>
    </source>
</reference>
<dbReference type="SUPFAM" id="SSF53659">
    <property type="entry name" value="Isocitrate/Isopropylmalate dehydrogenase-like"/>
    <property type="match status" value="1"/>
</dbReference>
<dbReference type="InterPro" id="IPR019818">
    <property type="entry name" value="IsoCit/isopropylmalate_DH_CS"/>
</dbReference>
<dbReference type="InterPro" id="IPR001030">
    <property type="entry name" value="Acoase/IPM_deHydtase_lsu_aba"/>
</dbReference>
<evidence type="ECO:0000256" key="7">
    <source>
        <dbReference type="ARBA" id="ARBA00022605"/>
    </source>
</evidence>
<feature type="region of interest" description="Disordered" evidence="19">
    <location>
        <begin position="878"/>
        <end position="897"/>
    </location>
</feature>
<comment type="cofactor">
    <cofactor evidence="1">
        <name>Mn(2+)</name>
        <dbReference type="ChEBI" id="CHEBI:29035"/>
    </cofactor>
</comment>
<evidence type="ECO:0000256" key="15">
    <source>
        <dbReference type="ARBA" id="ARBA00023239"/>
    </source>
</evidence>
<dbReference type="NCBIfam" id="TIGR02087">
    <property type="entry name" value="LEUD_arch"/>
    <property type="match status" value="1"/>
</dbReference>
<keyword evidence="14" id="KW-0464">Manganese</keyword>
<comment type="caution">
    <text evidence="21">The sequence shown here is derived from an EMBL/GenBank/DDBJ whole genome shotgun (WGS) entry which is preliminary data.</text>
</comment>
<keyword evidence="8 18" id="KW-0479">Metal-binding</keyword>
<dbReference type="GO" id="GO:0003862">
    <property type="term" value="F:3-isopropylmalate dehydrogenase activity"/>
    <property type="evidence" value="ECO:0007669"/>
    <property type="project" value="UniProtKB-EC"/>
</dbReference>
<evidence type="ECO:0000256" key="14">
    <source>
        <dbReference type="ARBA" id="ARBA00023211"/>
    </source>
</evidence>
<feature type="compositionally biased region" description="Low complexity" evidence="19">
    <location>
        <begin position="883"/>
        <end position="892"/>
    </location>
</feature>
<dbReference type="GO" id="GO:0000287">
    <property type="term" value="F:magnesium ion binding"/>
    <property type="evidence" value="ECO:0007669"/>
    <property type="project" value="InterPro"/>
</dbReference>
<evidence type="ECO:0000256" key="18">
    <source>
        <dbReference type="RuleBase" id="RU004445"/>
    </source>
</evidence>
<keyword evidence="16 18" id="KW-0100">Branched-chain amino acid biosynthesis</keyword>
<dbReference type="Gene3D" id="3.30.499.10">
    <property type="entry name" value="Aconitase, domain 3"/>
    <property type="match status" value="2"/>
</dbReference>
<evidence type="ECO:0000256" key="3">
    <source>
        <dbReference type="ARBA" id="ARBA00007769"/>
    </source>
</evidence>
<comment type="cofactor">
    <cofactor evidence="18">
        <name>Mg(2+)</name>
        <dbReference type="ChEBI" id="CHEBI:18420"/>
    </cofactor>
    <cofactor evidence="18">
        <name>Mn(2+)</name>
        <dbReference type="ChEBI" id="CHEBI:29035"/>
    </cofactor>
    <text evidence="18">Binds 1 Mg(2+) or Mn(2+) ion per subunit.</text>
</comment>
<evidence type="ECO:0000256" key="19">
    <source>
        <dbReference type="SAM" id="MobiDB-lite"/>
    </source>
</evidence>
<keyword evidence="13 18" id="KW-0520">NAD</keyword>
<evidence type="ECO:0000256" key="17">
    <source>
        <dbReference type="RuleBase" id="RU004443"/>
    </source>
</evidence>
<dbReference type="NCBIfam" id="TIGR00169">
    <property type="entry name" value="leuB"/>
    <property type="match status" value="1"/>
</dbReference>
<dbReference type="SUPFAM" id="SSF52016">
    <property type="entry name" value="LeuD/IlvD-like"/>
    <property type="match status" value="1"/>
</dbReference>
<comment type="similarity">
    <text evidence="2">Belongs to the aconitase/IPM isomerase family.</text>
</comment>
<comment type="function">
    <text evidence="18">Catalyzes the oxidation of 3-carboxy-2-hydroxy-4-methylpentanoate (3-isopropylmalate) to 3-carboxy-4-methyl-2-oxopentanoate. The product decarboxylates to 4-methyl-2 oxopentanoate.</text>
</comment>
<comment type="subunit">
    <text evidence="4 18">Homodimer.</text>
</comment>
<feature type="region of interest" description="Disordered" evidence="19">
    <location>
        <begin position="83"/>
        <end position="103"/>
    </location>
</feature>
<dbReference type="PRINTS" id="PR00415">
    <property type="entry name" value="ACONITASE"/>
</dbReference>
<organism evidence="21 22">
    <name type="scientific">Coemansia asiatica</name>
    <dbReference type="NCBI Taxonomy" id="1052880"/>
    <lineage>
        <taxon>Eukaryota</taxon>
        <taxon>Fungi</taxon>
        <taxon>Fungi incertae sedis</taxon>
        <taxon>Zoopagomycota</taxon>
        <taxon>Kickxellomycotina</taxon>
        <taxon>Kickxellomycetes</taxon>
        <taxon>Kickxellales</taxon>
        <taxon>Kickxellaceae</taxon>
        <taxon>Coemansia</taxon>
    </lineage>
</organism>
<dbReference type="InterPro" id="IPR000573">
    <property type="entry name" value="AconitaseA/IPMdHydase_ssu_swvl"/>
</dbReference>
<dbReference type="EC" id="1.1.1.85" evidence="5 18"/>
<dbReference type="GO" id="GO:0051536">
    <property type="term" value="F:iron-sulfur cluster binding"/>
    <property type="evidence" value="ECO:0007669"/>
    <property type="project" value="UniProtKB-KW"/>
</dbReference>
<evidence type="ECO:0000256" key="13">
    <source>
        <dbReference type="ARBA" id="ARBA00023027"/>
    </source>
</evidence>
<proteinExistence type="inferred from homology"/>
<keyword evidence="11" id="KW-0408">Iron</keyword>
<sequence>MPKTYKVVVLPGDGVGPEVTAEAVKVLNAITNVRARAGGAKIEFEEHKFGGCAIDATGSPFPDETRVACESADAILLGAVGGPQWPRAIDPQDPSKGTGPRPEQGLLDLRKKLDLFANIRPMTFPASTLTSCSPLKEDLVRDAEFVVIRELVGGIYFGKRGEEDAEGRAYDTMEYSVSEIERIARLAGVLASKARPPMAIHSIDKANVLATSRLWRRVVTDVISREFPKVKLNHHLVDSASMLMVKNPRALNGIVLTENMFGDILSDEASVIPGSLGLLPSASLNNVPSSSKPSRGLFEPIHGSAPDIAGQGIANPVGTILSAAMMLRYSLNMEREANIIELAVRHVLDSDELNGWGIRTKDLGGSASTSEIGDAIVRAVTPYAEGLNVEDRTAPVPLLLERPAGRRGMTFCEKIIAHHAIGLTAPGHVQPGDMVCVSVDWTIASELTWKGMDKTYNAMGRPGVNRNDRFWLAVDHTVDPRIMNQAKPQELISTSENFAEEAHLVDYQRPNYSILHTEFYRERAQPGQLVIGADSHTCSGGAVGALSIGMGAADVVMPLVTGETWLQVPETVEIRFVNAPPFGIGGKDIILDVLRQLKRNTVAFERAVEYTGPGLKYMSCDARFACANMATEFGGIAGVFEADEITAAYIAKRKSPEYKKHSLFFKADEDAQYAESHVIDLSQVDSLVALYPSPDNVVHVDEAKMDLDGCFIGACTTAEEDLILAGLVLEAGFKKGLVPVKNGNRRVTPGSVPILAKLRRLGLVDVYERAGFQIGAPGCSYCLGIAADVAGDGEVWLSSQNRNFKNRMGPGSIANLASAATVAASSFNMRVTNPRELLDMIDRDRFNRMLDIWMDKAEEIVISEPNPVLEETRGETIAARDTSAVSESSDSSEQQPIDKSKMITGKVQRFGDNVDTDAIIPAQFMPGVSDEDLGTHAFQYYRPEFREKVAQGYDIIVAGIGFGSGSSREEAPRALNGVKRGPNEFGVKAVIAKSYAFIYQRNQANQSLLGLVLKDEKFYELAQEGAEVSIDLPGRKIYCAGHSFTFNLSTMEERLILGGGVIEMYSKYSNMLFRAAIAADPDSVLKKADGACGKQVSCGDADTQQLAW</sequence>
<dbReference type="InterPro" id="IPR015931">
    <property type="entry name" value="Acnase/IPM_dHydase_lsu_aba_1/3"/>
</dbReference>
<dbReference type="GO" id="GO:0009098">
    <property type="term" value="P:L-leucine biosynthetic process"/>
    <property type="evidence" value="ECO:0007669"/>
    <property type="project" value="UniProtKB-KW"/>
</dbReference>
<accession>A0A9W7XI59</accession>
<dbReference type="Gene3D" id="3.40.718.10">
    <property type="entry name" value="Isopropylmalate Dehydrogenase"/>
    <property type="match status" value="1"/>
</dbReference>
<name>A0A9W7XI59_9FUNG</name>
<dbReference type="GO" id="GO:0016836">
    <property type="term" value="F:hydro-lyase activity"/>
    <property type="evidence" value="ECO:0007669"/>
    <property type="project" value="InterPro"/>
</dbReference>
<dbReference type="FunFam" id="3.40.718.10:FF:000006">
    <property type="entry name" value="3-isopropylmalate dehydrogenase"/>
    <property type="match status" value="1"/>
</dbReference>
<dbReference type="Proteomes" id="UP001145021">
    <property type="component" value="Unassembled WGS sequence"/>
</dbReference>
<evidence type="ECO:0000313" key="22">
    <source>
        <dbReference type="Proteomes" id="UP001145021"/>
    </source>
</evidence>
<dbReference type="Pfam" id="PF00330">
    <property type="entry name" value="Aconitase"/>
    <property type="match status" value="2"/>
</dbReference>
<evidence type="ECO:0000256" key="5">
    <source>
        <dbReference type="ARBA" id="ARBA00013101"/>
    </source>
</evidence>
<keyword evidence="12" id="KW-0411">Iron-sulfur</keyword>
<dbReference type="Gene3D" id="3.20.19.10">
    <property type="entry name" value="Aconitase, domain 4"/>
    <property type="match status" value="1"/>
</dbReference>
<comment type="pathway">
    <text evidence="18">Amino-acid biosynthesis; L-leucine biosynthesis; L-leucine from 3-methyl-2-oxobutanoate: step 3/4.</text>
</comment>
<evidence type="ECO:0000256" key="4">
    <source>
        <dbReference type="ARBA" id="ARBA00011738"/>
    </source>
</evidence>
<evidence type="ECO:0000256" key="1">
    <source>
        <dbReference type="ARBA" id="ARBA00001936"/>
    </source>
</evidence>
<dbReference type="SMART" id="SM01329">
    <property type="entry name" value="Iso_dh"/>
    <property type="match status" value="1"/>
</dbReference>
<protein>
    <recommendedName>
        <fullName evidence="5 18">3-isopropylmalate dehydrogenase</fullName>
        <ecNumber evidence="5 18">1.1.1.85</ecNumber>
    </recommendedName>
</protein>
<evidence type="ECO:0000256" key="8">
    <source>
        <dbReference type="ARBA" id="ARBA00022723"/>
    </source>
</evidence>
<dbReference type="CDD" id="cd01577">
    <property type="entry name" value="IPMI_Swivel"/>
    <property type="match status" value="1"/>
</dbReference>